<reference evidence="2 3" key="1">
    <citation type="submission" date="2023-08" db="EMBL/GenBank/DDBJ databases">
        <title>Helicovermis profunda gen. nov., sp. nov., a novel mesophilic, fermentative bacterium within the Bacillota from a deep-sea hydrothermal vent chimney.</title>
        <authorList>
            <person name="Miyazaki U."/>
            <person name="Mizutani D."/>
            <person name="Hashimoto Y."/>
            <person name="Tame A."/>
            <person name="Sawayama S."/>
            <person name="Miyazaki J."/>
            <person name="Takai K."/>
            <person name="Nakagawa S."/>
        </authorList>
    </citation>
    <scope>NUCLEOTIDE SEQUENCE [LARGE SCALE GENOMIC DNA]</scope>
    <source>
        <strain evidence="2 3">S502</strain>
    </source>
</reference>
<evidence type="ECO:0000313" key="3">
    <source>
        <dbReference type="Proteomes" id="UP001321786"/>
    </source>
</evidence>
<dbReference type="KEGG" id="hprf:HLPR_04960"/>
<organism evidence="2 3">
    <name type="scientific">Helicovermis profundi</name>
    <dbReference type="NCBI Taxonomy" id="3065157"/>
    <lineage>
        <taxon>Bacteria</taxon>
        <taxon>Bacillati</taxon>
        <taxon>Bacillota</taxon>
        <taxon>Clostridia</taxon>
        <taxon>Helicovermis</taxon>
    </lineage>
</organism>
<name>A0AAU9ENX4_9FIRM</name>
<evidence type="ECO:0000256" key="1">
    <source>
        <dbReference type="SAM" id="Coils"/>
    </source>
</evidence>
<keyword evidence="1" id="KW-0175">Coiled coil</keyword>
<gene>
    <name evidence="2" type="ORF">HLPR_04960</name>
</gene>
<sequence>MKIKVVIVILAIFLIVSLYINKDKKNLVKYNSVQKELKISKSDNKRMIKELEKLNIELDELKNNIAEKELNIESKDKESALTINNFDKYETRVFSTKNIEELFKLYGSNLDGAYAEAYGSKLYYFYNTIGELEFAEKLAKYNAYKINGIMYLLTSEMAMIYYNEGDIDINEYSKSLKNTLENNELNYREKEILYRIIADIEEMLSNKNID</sequence>
<dbReference type="RefSeq" id="WP_338536500.1">
    <property type="nucleotide sequence ID" value="NZ_AP028654.1"/>
</dbReference>
<keyword evidence="3" id="KW-1185">Reference proteome</keyword>
<evidence type="ECO:0000313" key="2">
    <source>
        <dbReference type="EMBL" id="BEP28165.1"/>
    </source>
</evidence>
<feature type="coiled-coil region" evidence="1">
    <location>
        <begin position="37"/>
        <end position="78"/>
    </location>
</feature>
<proteinExistence type="predicted"/>
<dbReference type="AlphaFoldDB" id="A0AAU9ENX4"/>
<dbReference type="Proteomes" id="UP001321786">
    <property type="component" value="Chromosome"/>
</dbReference>
<protein>
    <submittedName>
        <fullName evidence="2">Uncharacterized protein</fullName>
    </submittedName>
</protein>
<dbReference type="EMBL" id="AP028654">
    <property type="protein sequence ID" value="BEP28165.1"/>
    <property type="molecule type" value="Genomic_DNA"/>
</dbReference>
<accession>A0AAU9ENX4</accession>